<dbReference type="PANTHER" id="PTHR11935">
    <property type="entry name" value="BETA LACTAMASE DOMAIN"/>
    <property type="match status" value="1"/>
</dbReference>
<feature type="compositionally biased region" description="Basic and acidic residues" evidence="6">
    <location>
        <begin position="120"/>
        <end position="136"/>
    </location>
</feature>
<proteinExistence type="inferred from homology"/>
<dbReference type="EMBL" id="AFNH02001027">
    <property type="protein sequence ID" value="EZG45359.1"/>
    <property type="molecule type" value="Genomic_DNA"/>
</dbReference>
<dbReference type="RefSeq" id="XP_011132517.1">
    <property type="nucleotide sequence ID" value="XM_011134215.1"/>
</dbReference>
<evidence type="ECO:0000256" key="6">
    <source>
        <dbReference type="SAM" id="MobiDB-lite"/>
    </source>
</evidence>
<dbReference type="EC" id="3.1.2.6" evidence="9"/>
<dbReference type="CDD" id="cd07723">
    <property type="entry name" value="hydroxyacylglutathione_hydrolase_MBL-fold"/>
    <property type="match status" value="1"/>
</dbReference>
<dbReference type="Gene3D" id="3.60.15.10">
    <property type="entry name" value="Ribonuclease Z/Hydroxyacylglutathione hydrolase-like"/>
    <property type="match status" value="1"/>
</dbReference>
<dbReference type="PANTHER" id="PTHR11935:SF116">
    <property type="entry name" value="HYDROLASE PNKD-RELATED"/>
    <property type="match status" value="1"/>
</dbReference>
<feature type="region of interest" description="Disordered" evidence="6">
    <location>
        <begin position="114"/>
        <end position="168"/>
    </location>
</feature>
<protein>
    <submittedName>
        <fullName evidence="9">Hydroxyacylglutathione hydrolase</fullName>
        <ecNumber evidence="9">3.1.2.6</ecNumber>
    </submittedName>
</protein>
<feature type="compositionally biased region" description="Low complexity" evidence="6">
    <location>
        <begin position="466"/>
        <end position="480"/>
    </location>
</feature>
<evidence type="ECO:0000256" key="3">
    <source>
        <dbReference type="ARBA" id="ARBA00022723"/>
    </source>
</evidence>
<keyword evidence="10" id="KW-1185">Reference proteome</keyword>
<dbReference type="VEuPathDB" id="CryptoDB:GNI_139030"/>
<dbReference type="eggNOG" id="KOG0813">
    <property type="taxonomic scope" value="Eukaryota"/>
</dbReference>
<evidence type="ECO:0000256" key="1">
    <source>
        <dbReference type="ARBA" id="ARBA00001947"/>
    </source>
</evidence>
<dbReference type="GO" id="GO:0046872">
    <property type="term" value="F:metal ion binding"/>
    <property type="evidence" value="ECO:0007669"/>
    <property type="project" value="UniProtKB-KW"/>
</dbReference>
<evidence type="ECO:0000256" key="4">
    <source>
        <dbReference type="ARBA" id="ARBA00022801"/>
    </source>
</evidence>
<evidence type="ECO:0000313" key="9">
    <source>
        <dbReference type="EMBL" id="EZG45359.1"/>
    </source>
</evidence>
<feature type="compositionally biased region" description="Gly residues" evidence="6">
    <location>
        <begin position="490"/>
        <end position="499"/>
    </location>
</feature>
<feature type="transmembrane region" description="Helical" evidence="7">
    <location>
        <begin position="26"/>
        <end position="48"/>
    </location>
</feature>
<keyword evidence="3" id="KW-0479">Metal-binding</keyword>
<dbReference type="GO" id="GO:0004416">
    <property type="term" value="F:hydroxyacylglutathione hydrolase activity"/>
    <property type="evidence" value="ECO:0007669"/>
    <property type="project" value="UniProtKB-EC"/>
</dbReference>
<dbReference type="GeneID" id="22914942"/>
<keyword evidence="7" id="KW-1133">Transmembrane helix</keyword>
<dbReference type="Pfam" id="PF00753">
    <property type="entry name" value="Lactamase_B"/>
    <property type="match status" value="1"/>
</dbReference>
<comment type="cofactor">
    <cofactor evidence="1">
        <name>Zn(2+)</name>
        <dbReference type="ChEBI" id="CHEBI:29105"/>
    </cofactor>
</comment>
<feature type="compositionally biased region" description="Low complexity" evidence="6">
    <location>
        <begin position="139"/>
        <end position="154"/>
    </location>
</feature>
<feature type="non-terminal residue" evidence="9">
    <location>
        <position position="499"/>
    </location>
</feature>
<feature type="domain" description="Metallo-beta-lactamase" evidence="8">
    <location>
        <begin position="201"/>
        <end position="366"/>
    </location>
</feature>
<reference evidence="9" key="1">
    <citation type="submission" date="2013-12" db="EMBL/GenBank/DDBJ databases">
        <authorList>
            <person name="Omoto C.K."/>
            <person name="Sibley D."/>
            <person name="Venepally P."/>
            <person name="Hadjithomas M."/>
            <person name="Karamycheva S."/>
            <person name="Brunk B."/>
            <person name="Roos D."/>
            <person name="Caler E."/>
            <person name="Lorenzi H."/>
        </authorList>
    </citation>
    <scope>NUCLEOTIDE SEQUENCE</scope>
</reference>
<keyword evidence="5" id="KW-0862">Zinc</keyword>
<dbReference type="AlphaFoldDB" id="A0A023B0P1"/>
<sequence>MDDFDEVLVEAVQEEIRVPSRTRRRLAGSTLCCSLFVFLALLPVAAAGQLLCWLGRLLKAPLKALAIWIVPAAVRLWYIHRVGRVHPWQCARSRAKRNLHAHSRAIRIDVTGAAPAKSGRGRDPTGRDTAGRESETTVRGSETTGRGSETTGRGAESAACRGGEVSDDEPATGVPLAVHVIPQLHDNYAYLVVNKNYESVDAYCREYRCFIVDCANAEEVHEAMNTIGNIHYRDGNLRLEAILTTHHHWDHMGGNDKLPLIYPTISAIVGGRRDRVLNANTWVQDGDELELIGGARVHCHETAAHTLGSVAYRLRTLDRADCLFLGDTFFVGGCGATFEGSAEMMEDNFRRLYFTCVPATLLFPGHEYSERIVASLFPDRALNLAKEDPYRFAQLARQLGRIAHLRSLPHPAPTVPVPMGQEVHYNPQFNSTTKAARLFMAAVMVALQHERAKNAKTPALTFATTPRYPSASRAPSGSRALPGSIPTGANGSGANGSVP</sequence>
<dbReference type="InterPro" id="IPR001279">
    <property type="entry name" value="Metallo-B-lactamas"/>
</dbReference>
<organism evidence="9 10">
    <name type="scientific">Gregarina niphandrodes</name>
    <name type="common">Septate eugregarine</name>
    <dbReference type="NCBI Taxonomy" id="110365"/>
    <lineage>
        <taxon>Eukaryota</taxon>
        <taxon>Sar</taxon>
        <taxon>Alveolata</taxon>
        <taxon>Apicomplexa</taxon>
        <taxon>Conoidasida</taxon>
        <taxon>Gregarinasina</taxon>
        <taxon>Eugregarinorida</taxon>
        <taxon>Gregarinidae</taxon>
        <taxon>Gregarina</taxon>
    </lineage>
</organism>
<evidence type="ECO:0000256" key="5">
    <source>
        <dbReference type="ARBA" id="ARBA00022833"/>
    </source>
</evidence>
<evidence type="ECO:0000313" key="10">
    <source>
        <dbReference type="Proteomes" id="UP000019763"/>
    </source>
</evidence>
<evidence type="ECO:0000256" key="2">
    <source>
        <dbReference type="ARBA" id="ARBA00006759"/>
    </source>
</evidence>
<name>A0A023B0P1_GRENI</name>
<dbReference type="SMART" id="SM00849">
    <property type="entry name" value="Lactamase_B"/>
    <property type="match status" value="1"/>
</dbReference>
<dbReference type="Proteomes" id="UP000019763">
    <property type="component" value="Unassembled WGS sequence"/>
</dbReference>
<evidence type="ECO:0000259" key="8">
    <source>
        <dbReference type="SMART" id="SM00849"/>
    </source>
</evidence>
<keyword evidence="7" id="KW-0812">Transmembrane</keyword>
<comment type="caution">
    <text evidence="9">The sequence shown here is derived from an EMBL/GenBank/DDBJ whole genome shotgun (WGS) entry which is preliminary data.</text>
</comment>
<dbReference type="InterPro" id="IPR035680">
    <property type="entry name" value="Clx_II_MBL"/>
</dbReference>
<dbReference type="SUPFAM" id="SSF56281">
    <property type="entry name" value="Metallo-hydrolase/oxidoreductase"/>
    <property type="match status" value="1"/>
</dbReference>
<comment type="similarity">
    <text evidence="2">Belongs to the metallo-beta-lactamase superfamily. Glyoxalase II family.</text>
</comment>
<dbReference type="OrthoDB" id="515692at2759"/>
<gene>
    <name evidence="9" type="ORF">GNI_139030</name>
</gene>
<keyword evidence="7" id="KW-0472">Membrane</keyword>
<feature type="region of interest" description="Disordered" evidence="6">
    <location>
        <begin position="463"/>
        <end position="499"/>
    </location>
</feature>
<evidence type="ECO:0000256" key="7">
    <source>
        <dbReference type="SAM" id="Phobius"/>
    </source>
</evidence>
<dbReference type="InterPro" id="IPR036866">
    <property type="entry name" value="RibonucZ/Hydroxyglut_hydro"/>
</dbReference>
<accession>A0A023B0P1</accession>
<keyword evidence="4 9" id="KW-0378">Hydrolase</keyword>